<dbReference type="InParanoid" id="A0A0H2RIY5"/>
<reference evidence="1 2" key="1">
    <citation type="submission" date="2015-04" db="EMBL/GenBank/DDBJ databases">
        <title>Complete genome sequence of Schizopora paradoxa KUC8140, a cosmopolitan wood degrader in East Asia.</title>
        <authorList>
            <consortium name="DOE Joint Genome Institute"/>
            <person name="Min B."/>
            <person name="Park H."/>
            <person name="Jang Y."/>
            <person name="Kim J.-J."/>
            <person name="Kim K.H."/>
            <person name="Pangilinan J."/>
            <person name="Lipzen A."/>
            <person name="Riley R."/>
            <person name="Grigoriev I.V."/>
            <person name="Spatafora J.W."/>
            <person name="Choi I.-G."/>
        </authorList>
    </citation>
    <scope>NUCLEOTIDE SEQUENCE [LARGE SCALE GENOMIC DNA]</scope>
    <source>
        <strain evidence="1 2">KUC8140</strain>
    </source>
</reference>
<protein>
    <submittedName>
        <fullName evidence="1">Uncharacterized protein</fullName>
    </submittedName>
</protein>
<dbReference type="Proteomes" id="UP000053477">
    <property type="component" value="Unassembled WGS sequence"/>
</dbReference>
<gene>
    <name evidence="1" type="ORF">SCHPADRAFT_451123</name>
</gene>
<organism evidence="1 2">
    <name type="scientific">Schizopora paradoxa</name>
    <dbReference type="NCBI Taxonomy" id="27342"/>
    <lineage>
        <taxon>Eukaryota</taxon>
        <taxon>Fungi</taxon>
        <taxon>Dikarya</taxon>
        <taxon>Basidiomycota</taxon>
        <taxon>Agaricomycotina</taxon>
        <taxon>Agaricomycetes</taxon>
        <taxon>Hymenochaetales</taxon>
        <taxon>Schizoporaceae</taxon>
        <taxon>Schizopora</taxon>
    </lineage>
</organism>
<proteinExistence type="predicted"/>
<evidence type="ECO:0000313" key="2">
    <source>
        <dbReference type="Proteomes" id="UP000053477"/>
    </source>
</evidence>
<sequence>MNFFSFDSLLQLQFRRHRRSPQSDDVIQLRGAPRSFDCAGSSLLLTFTFTIFTFIYVTHLPNICPTSSIASTRVQTQISLENKDYESQWPQFLQRRRQRRRRGRGLGASRRRRRCASMRLRYCCLRSRSSWVRVGISSLV</sequence>
<name>A0A0H2RIY5_9AGAM</name>
<dbReference type="AlphaFoldDB" id="A0A0H2RIY5"/>
<keyword evidence="2" id="KW-1185">Reference proteome</keyword>
<accession>A0A0H2RIY5</accession>
<evidence type="ECO:0000313" key="1">
    <source>
        <dbReference type="EMBL" id="KLO11824.1"/>
    </source>
</evidence>
<dbReference type="EMBL" id="KQ085991">
    <property type="protein sequence ID" value="KLO11824.1"/>
    <property type="molecule type" value="Genomic_DNA"/>
</dbReference>